<organism evidence="2 3">
    <name type="scientific">Nannocystis exedens</name>
    <dbReference type="NCBI Taxonomy" id="54"/>
    <lineage>
        <taxon>Bacteria</taxon>
        <taxon>Pseudomonadati</taxon>
        <taxon>Myxococcota</taxon>
        <taxon>Polyangia</taxon>
        <taxon>Nannocystales</taxon>
        <taxon>Nannocystaceae</taxon>
        <taxon>Nannocystis</taxon>
    </lineage>
</organism>
<proteinExistence type="predicted"/>
<dbReference type="AlphaFoldDB" id="A0A1I1UVL2"/>
<reference evidence="3" key="1">
    <citation type="submission" date="2016-10" db="EMBL/GenBank/DDBJ databases">
        <authorList>
            <person name="Varghese N."/>
            <person name="Submissions S."/>
        </authorList>
    </citation>
    <scope>NUCLEOTIDE SEQUENCE [LARGE SCALE GENOMIC DNA]</scope>
    <source>
        <strain evidence="3">ATCC 25963</strain>
    </source>
</reference>
<name>A0A1I1UVL2_9BACT</name>
<keyword evidence="3" id="KW-1185">Reference proteome</keyword>
<accession>A0A1I1UVL2</accession>
<sequence length="396" mass="41001">MTKRIMRERSLRTSAMAGAIACSVGCGPAEDGTASASGATGVTGVTGVTQGNTQGSMTGVTGVTGESTGTDSDSGVPTSSGGVATDDPTAGVTSNDSSSPKLDLAMADFGAPPTGDGCTKVDFLFVLDNSISMGDEQQNLANSFPGFISTIQSQVQAQDYHIMVIDTDDQDKWGEKWDKCHEKCMTDDPGDGCLTVYFPDIICGMEPPPPEPCDQSLGAGRNKGAGGPPVECPVDGGLRYMTQDQADLPGAFDCVANMGATGNSNERPAEALLTALGPQTQAGGCHPGFLRDDAVLVVTMISDEQENGSPGTPQSWYDDLLALKGGNETAIVMLSLNGDAETMGQECIPTAKMVEFVGYFGDRGIIDSICAPDYSPFFQEAVGVIDYACDEFVPPG</sequence>
<evidence type="ECO:0000256" key="1">
    <source>
        <dbReference type="SAM" id="MobiDB-lite"/>
    </source>
</evidence>
<dbReference type="EMBL" id="FOMX01000004">
    <property type="protein sequence ID" value="SFD73728.1"/>
    <property type="molecule type" value="Genomic_DNA"/>
</dbReference>
<feature type="region of interest" description="Disordered" evidence="1">
    <location>
        <begin position="47"/>
        <end position="99"/>
    </location>
</feature>
<gene>
    <name evidence="2" type="ORF">SAMN02745121_01274</name>
</gene>
<evidence type="ECO:0000313" key="3">
    <source>
        <dbReference type="Proteomes" id="UP000199400"/>
    </source>
</evidence>
<dbReference type="Proteomes" id="UP000199400">
    <property type="component" value="Unassembled WGS sequence"/>
</dbReference>
<evidence type="ECO:0000313" key="2">
    <source>
        <dbReference type="EMBL" id="SFD73728.1"/>
    </source>
</evidence>
<feature type="compositionally biased region" description="Low complexity" evidence="1">
    <location>
        <begin position="47"/>
        <end position="76"/>
    </location>
</feature>
<evidence type="ECO:0008006" key="4">
    <source>
        <dbReference type="Google" id="ProtNLM"/>
    </source>
</evidence>
<dbReference type="STRING" id="54.SAMN02745121_01274"/>
<protein>
    <recommendedName>
        <fullName evidence="4">VWFA domain-containing protein</fullName>
    </recommendedName>
</protein>